<keyword evidence="6" id="KW-1185">Reference proteome</keyword>
<dbReference type="SUPFAM" id="SSF51905">
    <property type="entry name" value="FAD/NAD(P)-binding domain"/>
    <property type="match status" value="1"/>
</dbReference>
<evidence type="ECO:0008006" key="7">
    <source>
        <dbReference type="Google" id="ProtNLM"/>
    </source>
</evidence>
<protein>
    <recommendedName>
        <fullName evidence="7">Flavin-containing monooxygenase</fullName>
    </recommendedName>
</protein>
<evidence type="ECO:0000256" key="1">
    <source>
        <dbReference type="ARBA" id="ARBA00010139"/>
    </source>
</evidence>
<dbReference type="InterPro" id="IPR020946">
    <property type="entry name" value="Flavin_mOase-like"/>
</dbReference>
<accession>A0ABR2ZXC5</accession>
<name>A0ABR2ZXC5_9AGAR</name>
<proteinExistence type="inferred from homology"/>
<dbReference type="Pfam" id="PF00743">
    <property type="entry name" value="FMO-like"/>
    <property type="match status" value="1"/>
</dbReference>
<evidence type="ECO:0000313" key="6">
    <source>
        <dbReference type="Proteomes" id="UP001437256"/>
    </source>
</evidence>
<organism evidence="5 6">
    <name type="scientific">Marasmius tenuissimus</name>
    <dbReference type="NCBI Taxonomy" id="585030"/>
    <lineage>
        <taxon>Eukaryota</taxon>
        <taxon>Fungi</taxon>
        <taxon>Dikarya</taxon>
        <taxon>Basidiomycota</taxon>
        <taxon>Agaricomycotina</taxon>
        <taxon>Agaricomycetes</taxon>
        <taxon>Agaricomycetidae</taxon>
        <taxon>Agaricales</taxon>
        <taxon>Marasmiineae</taxon>
        <taxon>Marasmiaceae</taxon>
        <taxon>Marasmius</taxon>
    </lineage>
</organism>
<dbReference type="Gene3D" id="3.50.50.60">
    <property type="entry name" value="FAD/NAD(P)-binding domain"/>
    <property type="match status" value="3"/>
</dbReference>
<sequence length="609" mass="69331">MAQKQPRIVIVGTGVGGIAFAVNLRKKLPGFDNFVLYEKANDLGGTWRSNTYPGCSSDVPSHFFSLSTDLNPDWDYTHARQSQFLGYWQSVATKYDLFSHMVFNTMVTSATWSPATSKWRVTTRPVKEDISQIRAEGEEAIEKVAEDTEGESVDEADIFISALGILEVVNYPNIPGLDSFKGGLFHSGAWDHTVDLKGKRVAVIGNGASATQFVPVISEDPLVQVTNFCRTPNWVLPPIRAEYSPLRKWMFKNVPLFMRLARSYYYLNTDTFYMMVFANAWMRKFTRMVSILKAQPGLVQRLTRLPPQYLKKYIQDTAPKKYHDKLIPPYTLGCKRVIFDTDYLQCLHRPNVEMNWDGIQSITEDGILTKKGEKLPFDVLIFATGFVADDYPLNVKGTRETVKEYYDRNGGPTAFMGTTLPGFPNFFMLAGPNTTTGHTSVIFTEECQIDYMLQLIKPIIYHDVKTVEVTDKSTNRYNDKIQDRLRRSVFVDCVSWYRKGRDGKVTSIFPGTAFLFWWWFRRANWNDYKVSSDEPRKWERKRGWANFKRAVRNVALTLLVVSAIGMVGAKRAGVWEDVVGEAKRVSAPLVAEAFSLYQQTLVKLLPSSA</sequence>
<dbReference type="InterPro" id="IPR036188">
    <property type="entry name" value="FAD/NAD-bd_sf"/>
</dbReference>
<comment type="caution">
    <text evidence="5">The sequence shown here is derived from an EMBL/GenBank/DDBJ whole genome shotgun (WGS) entry which is preliminary data.</text>
</comment>
<evidence type="ECO:0000256" key="2">
    <source>
        <dbReference type="ARBA" id="ARBA00022630"/>
    </source>
</evidence>
<dbReference type="PANTHER" id="PTHR42877">
    <property type="entry name" value="L-ORNITHINE N(5)-MONOOXYGENASE-RELATED"/>
    <property type="match status" value="1"/>
</dbReference>
<evidence type="ECO:0000256" key="4">
    <source>
        <dbReference type="ARBA" id="ARBA00023002"/>
    </source>
</evidence>
<keyword evidence="3" id="KW-0274">FAD</keyword>
<dbReference type="EMBL" id="JBBXMP010000041">
    <property type="protein sequence ID" value="KAL0065945.1"/>
    <property type="molecule type" value="Genomic_DNA"/>
</dbReference>
<gene>
    <name evidence="5" type="ORF">AAF712_007072</name>
</gene>
<keyword evidence="4" id="KW-0560">Oxidoreductase</keyword>
<evidence type="ECO:0000256" key="3">
    <source>
        <dbReference type="ARBA" id="ARBA00022827"/>
    </source>
</evidence>
<comment type="similarity">
    <text evidence="1">Belongs to the FAD-binding monooxygenase family.</text>
</comment>
<reference evidence="5 6" key="1">
    <citation type="submission" date="2024-05" db="EMBL/GenBank/DDBJ databases">
        <title>A draft genome resource for the thread blight pathogen Marasmius tenuissimus strain MS-2.</title>
        <authorList>
            <person name="Yulfo-Soto G.E."/>
            <person name="Baruah I.K."/>
            <person name="Amoako-Attah I."/>
            <person name="Bukari Y."/>
            <person name="Meinhardt L.W."/>
            <person name="Bailey B.A."/>
            <person name="Cohen S.P."/>
        </authorList>
    </citation>
    <scope>NUCLEOTIDE SEQUENCE [LARGE SCALE GENOMIC DNA]</scope>
    <source>
        <strain evidence="5 6">MS-2</strain>
    </source>
</reference>
<evidence type="ECO:0000313" key="5">
    <source>
        <dbReference type="EMBL" id="KAL0065945.1"/>
    </source>
</evidence>
<dbReference type="InterPro" id="IPR051209">
    <property type="entry name" value="FAD-bind_Monooxygenase_sf"/>
</dbReference>
<dbReference type="PANTHER" id="PTHR42877:SF4">
    <property type="entry name" value="FAD_NAD(P)-BINDING DOMAIN-CONTAINING PROTEIN-RELATED"/>
    <property type="match status" value="1"/>
</dbReference>
<keyword evidence="2" id="KW-0285">Flavoprotein</keyword>
<dbReference type="Proteomes" id="UP001437256">
    <property type="component" value="Unassembled WGS sequence"/>
</dbReference>